<dbReference type="Proteomes" id="UP000241426">
    <property type="component" value="Unassembled WGS sequence"/>
</dbReference>
<comment type="caution">
    <text evidence="1">The sequence shown here is derived from an EMBL/GenBank/DDBJ whole genome shotgun (WGS) entry which is preliminary data.</text>
</comment>
<dbReference type="AlphaFoldDB" id="A0A2T3KL90"/>
<sequence length="211" mass="24685">MKNNELQHEYLYGEQVKQRGHLYGKQANVQFAVGYTNDLLMRINKSRGSNEASYVFFFDKDYKTLHNVPLLNEPLQTYGRASMLLINSTTKANPDIQHVLYVSVIKFRDTKEKGTVAHFESREDSFITTDLLFKQDGLTPILQSSDFYAEITTGKPYNVFPIYGFFDDPETKIRNSERDVFLKDCAHQKDVKKLEKTMRKAYRKLFTYFLD</sequence>
<organism evidence="1 2">
    <name type="scientific">Photobacterium kishitanii</name>
    <dbReference type="NCBI Taxonomy" id="318456"/>
    <lineage>
        <taxon>Bacteria</taxon>
        <taxon>Pseudomonadati</taxon>
        <taxon>Pseudomonadota</taxon>
        <taxon>Gammaproteobacteria</taxon>
        <taxon>Vibrionales</taxon>
        <taxon>Vibrionaceae</taxon>
        <taxon>Photobacterium</taxon>
    </lineage>
</organism>
<accession>A0A2T3KL90</accession>
<gene>
    <name evidence="1" type="ORF">C9J27_04955</name>
</gene>
<evidence type="ECO:0000313" key="2">
    <source>
        <dbReference type="Proteomes" id="UP000241426"/>
    </source>
</evidence>
<name>A0A2T3KL90_9GAMM</name>
<evidence type="ECO:0000313" key="1">
    <source>
        <dbReference type="EMBL" id="PSV00485.1"/>
    </source>
</evidence>
<proteinExistence type="predicted"/>
<reference evidence="1 2" key="1">
    <citation type="submission" date="2018-01" db="EMBL/GenBank/DDBJ databases">
        <title>Whole genome sequencing of Histamine producing bacteria.</title>
        <authorList>
            <person name="Butler K."/>
        </authorList>
    </citation>
    <scope>NUCLEOTIDE SEQUENCE [LARGE SCALE GENOMIC DNA]</scope>
    <source>
        <strain evidence="1 2">FS-7.2</strain>
    </source>
</reference>
<dbReference type="EMBL" id="PYNF01000003">
    <property type="protein sequence ID" value="PSV00485.1"/>
    <property type="molecule type" value="Genomic_DNA"/>
</dbReference>
<dbReference type="RefSeq" id="WP_107289115.1">
    <property type="nucleotide sequence ID" value="NZ_PYNF01000003.1"/>
</dbReference>
<protein>
    <submittedName>
        <fullName evidence="1">Uncharacterized protein</fullName>
    </submittedName>
</protein>